<proteinExistence type="predicted"/>
<protein>
    <submittedName>
        <fullName evidence="1">Uncharacterized protein</fullName>
    </submittedName>
</protein>
<dbReference type="Proteomes" id="UP000061603">
    <property type="component" value="Chromosome"/>
</dbReference>
<accession>A0A0C5JPI1</accession>
<name>A0A0C5JPI1_9PROT</name>
<gene>
    <name evidence="1" type="ORF">PG1C_13835</name>
</gene>
<sequence length="104" mass="11262">MGKKRKPLTLEKRTMIQTQLAVGYRAEACIDVLTACMVKLRIELRLQPGAALWGHAAGYLKAGYSSAQIAGTPAGMYPDNPLLQVSHETTLLSMPCRATSCAQK</sequence>
<evidence type="ECO:0000313" key="1">
    <source>
        <dbReference type="EMBL" id="AJP49216.1"/>
    </source>
</evidence>
<dbReference type="RefSeq" id="WP_202635340.1">
    <property type="nucleotide sequence ID" value="NZ_CP010554.1"/>
</dbReference>
<keyword evidence="2" id="KW-1185">Reference proteome</keyword>
<dbReference type="EMBL" id="CP010554">
    <property type="protein sequence ID" value="AJP49216.1"/>
    <property type="molecule type" value="Genomic_DNA"/>
</dbReference>
<reference evidence="1 2" key="1">
    <citation type="journal article" date="2015" name="Genome Announc.">
        <title>Complete Genome Sequence of a Novel Bacterium within the Family Rhodocyclaceae That Degrades Polycyclic Aromatic Hydrocarbons.</title>
        <authorList>
            <person name="Singleton D.R."/>
            <person name="Dickey A.N."/>
            <person name="Scholl E.H."/>
            <person name="Wright F.A."/>
            <person name="Aitken M.D."/>
        </authorList>
    </citation>
    <scope>NUCLEOTIDE SEQUENCE [LARGE SCALE GENOMIC DNA]</scope>
    <source>
        <strain evidence="2">PG1-Ca6</strain>
    </source>
</reference>
<evidence type="ECO:0000313" key="2">
    <source>
        <dbReference type="Proteomes" id="UP000061603"/>
    </source>
</evidence>
<organism evidence="1 2">
    <name type="scientific">Rugosibacter aromaticivorans</name>
    <dbReference type="NCBI Taxonomy" id="1565605"/>
    <lineage>
        <taxon>Bacteria</taxon>
        <taxon>Pseudomonadati</taxon>
        <taxon>Pseudomonadota</taxon>
        <taxon>Betaproteobacteria</taxon>
        <taxon>Nitrosomonadales</taxon>
        <taxon>Sterolibacteriaceae</taxon>
        <taxon>Rugosibacter</taxon>
    </lineage>
</organism>
<dbReference type="HOGENOM" id="CLU_2247977_0_0_4"/>
<dbReference type="KEGG" id="rbu:PG1C_13835"/>
<dbReference type="AlphaFoldDB" id="A0A0C5JPI1"/>